<sequence length="645" mass="73092">TNNGEYHKLRAADRLMRLAVPSDRSSELDLDLRRLICKSPERSDWFICSVNRSEEKPVAVAAQAVDVSTASNAPLLELESMLDRLSANYVLHIRVDGRVVGRMTHSVSGDDGEEEFHLAAEARRKTRNAATNDTPAISRSASWLSPVLTQEAQVKTIGELLEENENCLRRQLEDVYLQKIKEIVDNLHSLDEAYVPKETATALRDVRPTPEEVRAALRRVNPHLQLIDCESSGDLADVLASQHNACTISPSQSAAILLRSFLSDDEVEQITSEILHRCVSDPHSTNLDPITTHEERSDMFEEYQQERAEYLLIAQVAMVFAWSSLRLDAAYLSRNFDIRDSAVELTGGLELCDTHRKTRATRTLETMRKEAADKYTSKVNEHGGLILFPVIVNNMWPPLSLVESEQEDRPRLLLHLLELRESHTYRYEKKLEQITAVADELHSQLIRERNRHEQEIQAIKAEHATSIGEIRRTSITRSEFDSVAGRLVGQVKILKDKLQTVRRDSYKEFAQERIDLQEQVSHLRLERDNLHLKLGEIKVASARESFASGSRKRGAELATELELMCKDLRNRQRALHERELALSAKERQLFTSEHPGVKNRARSGSVAEPSSEVLRSLPSLRASLRETIELKEIVEKLLSSASPSV</sequence>
<reference evidence="2 3" key="1">
    <citation type="submission" date="2020-04" db="EMBL/GenBank/DDBJ databases">
        <title>Perkinsus olseni comparative genomics.</title>
        <authorList>
            <person name="Bogema D.R."/>
        </authorList>
    </citation>
    <scope>NUCLEOTIDE SEQUENCE [LARGE SCALE GENOMIC DNA]</scope>
    <source>
        <strain evidence="2">ATCC PRA-179</strain>
    </source>
</reference>
<keyword evidence="2" id="KW-0560">Oxidoreductase</keyword>
<feature type="non-terminal residue" evidence="2">
    <location>
        <position position="645"/>
    </location>
</feature>
<feature type="region of interest" description="Disordered" evidence="1">
    <location>
        <begin position="591"/>
        <end position="612"/>
    </location>
</feature>
<proteinExistence type="predicted"/>
<dbReference type="EMBL" id="JABAHT010000591">
    <property type="protein sequence ID" value="KAF4653768.1"/>
    <property type="molecule type" value="Genomic_DNA"/>
</dbReference>
<dbReference type="AlphaFoldDB" id="A0A7J6L2S9"/>
<accession>A0A7J6L2S9</accession>
<protein>
    <submittedName>
        <fullName evidence="2">Nucleic acid dioxygenase alkbh1</fullName>
    </submittedName>
</protein>
<comment type="caution">
    <text evidence="2">The sequence shown here is derived from an EMBL/GenBank/DDBJ whole genome shotgun (WGS) entry which is preliminary data.</text>
</comment>
<organism evidence="2 3">
    <name type="scientific">Perkinsus olseni</name>
    <name type="common">Perkinsus atlanticus</name>
    <dbReference type="NCBI Taxonomy" id="32597"/>
    <lineage>
        <taxon>Eukaryota</taxon>
        <taxon>Sar</taxon>
        <taxon>Alveolata</taxon>
        <taxon>Perkinsozoa</taxon>
        <taxon>Perkinsea</taxon>
        <taxon>Perkinsida</taxon>
        <taxon>Perkinsidae</taxon>
        <taxon>Perkinsus</taxon>
    </lineage>
</organism>
<dbReference type="OrthoDB" id="429339at2759"/>
<dbReference type="Proteomes" id="UP000570595">
    <property type="component" value="Unassembled WGS sequence"/>
</dbReference>
<keyword evidence="2" id="KW-0223">Dioxygenase</keyword>
<evidence type="ECO:0000256" key="1">
    <source>
        <dbReference type="SAM" id="MobiDB-lite"/>
    </source>
</evidence>
<dbReference type="InterPro" id="IPR042276">
    <property type="entry name" value="CapZ_alpha/beta_2"/>
</dbReference>
<dbReference type="GO" id="GO:0051213">
    <property type="term" value="F:dioxygenase activity"/>
    <property type="evidence" value="ECO:0007669"/>
    <property type="project" value="UniProtKB-KW"/>
</dbReference>
<evidence type="ECO:0000313" key="3">
    <source>
        <dbReference type="Proteomes" id="UP000570595"/>
    </source>
</evidence>
<dbReference type="Gene3D" id="3.90.1150.210">
    <property type="entry name" value="F-actin capping protein, beta subunit"/>
    <property type="match status" value="1"/>
</dbReference>
<name>A0A7J6L2S9_PEROL</name>
<evidence type="ECO:0000313" key="2">
    <source>
        <dbReference type="EMBL" id="KAF4653768.1"/>
    </source>
</evidence>
<gene>
    <name evidence="2" type="primary">ALKBH1</name>
    <name evidence="2" type="ORF">FOZ61_008704</name>
</gene>